<comment type="caution">
    <text evidence="2">The sequence shown here is derived from an EMBL/GenBank/DDBJ whole genome shotgun (WGS) entry which is preliminary data.</text>
</comment>
<dbReference type="Proteomes" id="UP000243528">
    <property type="component" value="Unassembled WGS sequence"/>
</dbReference>
<feature type="compositionally biased region" description="Basic and acidic residues" evidence="1">
    <location>
        <begin position="83"/>
        <end position="118"/>
    </location>
</feature>
<dbReference type="RefSeq" id="WP_106539830.1">
    <property type="nucleotide sequence ID" value="NZ_PYGE01000028.1"/>
</dbReference>
<proteinExistence type="predicted"/>
<evidence type="ECO:0000313" key="2">
    <source>
        <dbReference type="EMBL" id="PSK95835.1"/>
    </source>
</evidence>
<feature type="region of interest" description="Disordered" evidence="1">
    <location>
        <begin position="83"/>
        <end position="125"/>
    </location>
</feature>
<dbReference type="Pfam" id="PF12083">
    <property type="entry name" value="DUF3560"/>
    <property type="match status" value="1"/>
</dbReference>
<protein>
    <submittedName>
        <fullName evidence="2">Uncharacterized protein DUF3560</fullName>
    </submittedName>
</protein>
<accession>A0A2P8DF36</accession>
<feature type="region of interest" description="Disordered" evidence="1">
    <location>
        <begin position="299"/>
        <end position="332"/>
    </location>
</feature>
<evidence type="ECO:0000256" key="1">
    <source>
        <dbReference type="SAM" id="MobiDB-lite"/>
    </source>
</evidence>
<feature type="region of interest" description="Disordered" evidence="1">
    <location>
        <begin position="163"/>
        <end position="187"/>
    </location>
</feature>
<reference evidence="2 3" key="1">
    <citation type="submission" date="2018-03" db="EMBL/GenBank/DDBJ databases">
        <title>Genomic Encyclopedia of Archaeal and Bacterial Type Strains, Phase II (KMG-II): from individual species to whole genera.</title>
        <authorList>
            <person name="Goeker M."/>
        </authorList>
    </citation>
    <scope>NUCLEOTIDE SEQUENCE [LARGE SCALE GENOMIC DNA]</scope>
    <source>
        <strain evidence="2 3">DSM 45211</strain>
    </source>
</reference>
<name>A0A2P8DF36_9ACTN</name>
<feature type="compositionally biased region" description="Basic and acidic residues" evidence="1">
    <location>
        <begin position="310"/>
        <end position="320"/>
    </location>
</feature>
<feature type="compositionally biased region" description="Low complexity" evidence="1">
    <location>
        <begin position="170"/>
        <end position="186"/>
    </location>
</feature>
<dbReference type="AlphaFoldDB" id="A0A2P8DF36"/>
<evidence type="ECO:0000313" key="3">
    <source>
        <dbReference type="Proteomes" id="UP000243528"/>
    </source>
</evidence>
<sequence>MSDTTTTSTPWIEHTGDGTLVHDTDRDDTELRQALKATGFRWSRSLDAWHLPRPWTFNTRTLRVRQLVDALDKLSRTIRVEESRERTRTSAEIEAERTARAEARAERLDARADRRAAEAETTDASARAALDGWPLGQPLVGSPTKMRAQRNFLDREHRKMQRAAQLDSEATTARQGAATARTTAARNESPGVIARRLKRLEADRRRVTRRIDGTDGPWSEPATGDRLVILQTEAADLDEQIAWNRDALAAAETARGRLWGPADFRVGDEARIGGRWYPVRRVNRKTVTVPPLMDLGADAGRSWTDTVPYDEVRGRRRDGVETATPDDAEEQN</sequence>
<dbReference type="OrthoDB" id="9803716at2"/>
<keyword evidence="3" id="KW-1185">Reference proteome</keyword>
<organism evidence="2 3">
    <name type="scientific">Haloactinopolyspora alba</name>
    <dbReference type="NCBI Taxonomy" id="648780"/>
    <lineage>
        <taxon>Bacteria</taxon>
        <taxon>Bacillati</taxon>
        <taxon>Actinomycetota</taxon>
        <taxon>Actinomycetes</taxon>
        <taxon>Jiangellales</taxon>
        <taxon>Jiangellaceae</taxon>
        <taxon>Haloactinopolyspora</taxon>
    </lineage>
</organism>
<gene>
    <name evidence="2" type="ORF">CLV30_12887</name>
</gene>
<dbReference type="InterPro" id="IPR021944">
    <property type="entry name" value="DUF3560"/>
</dbReference>
<dbReference type="EMBL" id="PYGE01000028">
    <property type="protein sequence ID" value="PSK95835.1"/>
    <property type="molecule type" value="Genomic_DNA"/>
</dbReference>